<feature type="domain" description="Peptidase A2" evidence="2">
    <location>
        <begin position="46"/>
        <end position="83"/>
    </location>
</feature>
<dbReference type="InterPro" id="IPR018061">
    <property type="entry name" value="Retropepsins"/>
</dbReference>
<reference evidence="3" key="1">
    <citation type="journal article" date="2016" name="Ticks Tick Borne Dis.">
        <title>De novo assembly and annotation of the salivary gland transcriptome of Rhipicephalus appendiculatus male and female ticks during blood feeding.</title>
        <authorList>
            <person name="de Castro M.H."/>
            <person name="de Klerk D."/>
            <person name="Pienaar R."/>
            <person name="Latif A.A."/>
            <person name="Rees D.J."/>
            <person name="Mans B.J."/>
        </authorList>
    </citation>
    <scope>NUCLEOTIDE SEQUENCE</scope>
    <source>
        <tissue evidence="3">Salivary glands</tissue>
    </source>
</reference>
<dbReference type="Gene3D" id="2.40.70.10">
    <property type="entry name" value="Acid Proteases"/>
    <property type="match status" value="1"/>
</dbReference>
<dbReference type="InterPro" id="IPR043502">
    <property type="entry name" value="DNA/RNA_pol_sf"/>
</dbReference>
<dbReference type="SUPFAM" id="SSF50630">
    <property type="entry name" value="Acid proteases"/>
    <property type="match status" value="1"/>
</dbReference>
<dbReference type="EMBL" id="GEDV01010311">
    <property type="protein sequence ID" value="JAP78246.1"/>
    <property type="molecule type" value="Transcribed_RNA"/>
</dbReference>
<dbReference type="GO" id="GO:0004190">
    <property type="term" value="F:aspartic-type endopeptidase activity"/>
    <property type="evidence" value="ECO:0007669"/>
    <property type="project" value="InterPro"/>
</dbReference>
<keyword evidence="1" id="KW-0378">Hydrolase</keyword>
<dbReference type="PANTHER" id="PTHR15503:SF22">
    <property type="entry name" value="TRANSPOSON TY3-I GAG POLYPROTEIN"/>
    <property type="match status" value="1"/>
</dbReference>
<dbReference type="Gene3D" id="3.10.10.10">
    <property type="entry name" value="HIV Type 1 Reverse Transcriptase, subunit A, domain 1"/>
    <property type="match status" value="1"/>
</dbReference>
<dbReference type="PROSITE" id="PS50175">
    <property type="entry name" value="ASP_PROT_RETROV"/>
    <property type="match status" value="1"/>
</dbReference>
<accession>A0A131YJJ9</accession>
<dbReference type="PROSITE" id="PS00141">
    <property type="entry name" value="ASP_PROTEASE"/>
    <property type="match status" value="1"/>
</dbReference>
<dbReference type="InterPro" id="IPR001969">
    <property type="entry name" value="Aspartic_peptidase_AS"/>
</dbReference>
<dbReference type="InterPro" id="IPR021109">
    <property type="entry name" value="Peptidase_aspartic_dom_sf"/>
</dbReference>
<dbReference type="GO" id="GO:0006508">
    <property type="term" value="P:proteolysis"/>
    <property type="evidence" value="ECO:0007669"/>
    <property type="project" value="InterPro"/>
</dbReference>
<evidence type="ECO:0000256" key="1">
    <source>
        <dbReference type="ARBA" id="ARBA00022801"/>
    </source>
</evidence>
<evidence type="ECO:0000259" key="2">
    <source>
        <dbReference type="PROSITE" id="PS50175"/>
    </source>
</evidence>
<evidence type="ECO:0000313" key="3">
    <source>
        <dbReference type="EMBL" id="JAP78246.1"/>
    </source>
</evidence>
<proteinExistence type="predicted"/>
<dbReference type="SUPFAM" id="SSF56672">
    <property type="entry name" value="DNA/RNA polymerases"/>
    <property type="match status" value="1"/>
</dbReference>
<dbReference type="AlphaFoldDB" id="A0A131YJJ9"/>
<organism evidence="3">
    <name type="scientific">Rhipicephalus appendiculatus</name>
    <name type="common">Brown ear tick</name>
    <dbReference type="NCBI Taxonomy" id="34631"/>
    <lineage>
        <taxon>Eukaryota</taxon>
        <taxon>Metazoa</taxon>
        <taxon>Ecdysozoa</taxon>
        <taxon>Arthropoda</taxon>
        <taxon>Chelicerata</taxon>
        <taxon>Arachnida</taxon>
        <taxon>Acari</taxon>
        <taxon>Parasitiformes</taxon>
        <taxon>Ixodida</taxon>
        <taxon>Ixodoidea</taxon>
        <taxon>Ixodidae</taxon>
        <taxon>Rhipicephalinae</taxon>
        <taxon>Rhipicephalus</taxon>
        <taxon>Rhipicephalus</taxon>
    </lineage>
</organism>
<dbReference type="PANTHER" id="PTHR15503">
    <property type="entry name" value="LDOC1 RELATED"/>
    <property type="match status" value="1"/>
</dbReference>
<name>A0A131YJJ9_RHIAP</name>
<sequence length="251" mass="26787">MSRDCHPCSRCGQGYESYTQAPHQEIQYQTRTLPTVRVRIDGIGELTALVDTGAQRTALLRRHAPVTLQPWTEPPLCGLGGSVLPVGALDIQLQTEAGSKFLAAVPVFEHLPTDVVLGVDYLLSGDVQLVIEGGGVFLRPSVSASTATAVTTGEPDGLTTLSSVLERHKAIFAESTSQLPGTGLLEHRIPTDGHAPISIPLRRYAERERVVIAEQVQEMRAAGVIRPSSSPLAAPVVLVRKKNGFVSTIGS</sequence>
<dbReference type="GO" id="GO:0071897">
    <property type="term" value="P:DNA biosynthetic process"/>
    <property type="evidence" value="ECO:0007669"/>
    <property type="project" value="UniProtKB-ARBA"/>
</dbReference>
<dbReference type="InterPro" id="IPR001995">
    <property type="entry name" value="Peptidase_A2_cat"/>
</dbReference>
<protein>
    <submittedName>
        <fullName evidence="3">Tick transposon</fullName>
    </submittedName>
</protein>
<dbReference type="Pfam" id="PF00077">
    <property type="entry name" value="RVP"/>
    <property type="match status" value="1"/>
</dbReference>
<dbReference type="InterPro" id="IPR032567">
    <property type="entry name" value="RTL1-rel"/>
</dbReference>